<keyword evidence="2" id="KW-0472">Membrane</keyword>
<dbReference type="Proteomes" id="UP000034036">
    <property type="component" value="Unassembled WGS sequence"/>
</dbReference>
<gene>
    <name evidence="3" type="ORF">UV11_C0039G0001</name>
</gene>
<keyword evidence="2" id="KW-1133">Transmembrane helix</keyword>
<evidence type="ECO:0000313" key="4">
    <source>
        <dbReference type="Proteomes" id="UP000034036"/>
    </source>
</evidence>
<accession>A0A0G0ZAU6</accession>
<dbReference type="EMBL" id="LCDF01000039">
    <property type="protein sequence ID" value="KKS45822.1"/>
    <property type="molecule type" value="Genomic_DNA"/>
</dbReference>
<dbReference type="Gene3D" id="3.90.79.10">
    <property type="entry name" value="Nucleoside Triphosphate Pyrophosphohydrolase"/>
    <property type="match status" value="1"/>
</dbReference>
<feature type="region of interest" description="Disordered" evidence="1">
    <location>
        <begin position="237"/>
        <end position="276"/>
    </location>
</feature>
<dbReference type="SUPFAM" id="SSF55811">
    <property type="entry name" value="Nudix"/>
    <property type="match status" value="1"/>
</dbReference>
<sequence>MRDMQAGCSKGIYMPDPFRVALVWSIKFRIMAVPFLLFFIKRMNENPFRLSDEDLRELSRTRVWPLKLVEWVRRKREELGWEPVKPDGWDLPGGVFTKEDRIKARSDRAFDRVPSYGLEREIYEELRLKIVGYENGQRVEFFELFHVKYGKSRSGSGRFENFYFWIRRAGGVLKTVGTAGESEAPEYVPIFELNLSNLYYSQAQVFEILLQKLVGKYNMCEYEPSLAHISGLFKDSNGANKAPKAFSEKPRDVDRPSRANQGRLVRMPKDIRYEKD</sequence>
<name>A0A0G0ZAU6_9BACT</name>
<organism evidence="3 4">
    <name type="scientific">Candidatus Giovannonibacteria bacterium GW2011_GWF2_42_19</name>
    <dbReference type="NCBI Taxonomy" id="1618659"/>
    <lineage>
        <taxon>Bacteria</taxon>
        <taxon>Candidatus Giovannoniibacteriota</taxon>
    </lineage>
</organism>
<reference evidence="3" key="1">
    <citation type="journal article" date="2015" name="Nature">
        <title>rRNA introns, odd ribosomes, and small enigmatic genomes across a large radiation of phyla.</title>
        <authorList>
            <person name="Brown C.T."/>
            <person name="Hug L.A."/>
            <person name="Thomas B.C."/>
            <person name="Sharon I."/>
            <person name="Castelle C.J."/>
            <person name="Singh A."/>
            <person name="Wilkins M.J."/>
            <person name="Williams K.H."/>
            <person name="Banfield J.F."/>
        </authorList>
    </citation>
    <scope>NUCLEOTIDE SEQUENCE [LARGE SCALE GENOMIC DNA]</scope>
</reference>
<evidence type="ECO:0000256" key="1">
    <source>
        <dbReference type="SAM" id="MobiDB-lite"/>
    </source>
</evidence>
<dbReference type="STRING" id="1618659.UV11_C0039G0001"/>
<dbReference type="AlphaFoldDB" id="A0A0G0ZAU6"/>
<evidence type="ECO:0000313" key="3">
    <source>
        <dbReference type="EMBL" id="KKS45822.1"/>
    </source>
</evidence>
<proteinExistence type="predicted"/>
<feature type="compositionally biased region" description="Basic and acidic residues" evidence="1">
    <location>
        <begin position="267"/>
        <end position="276"/>
    </location>
</feature>
<keyword evidence="2" id="KW-0812">Transmembrane</keyword>
<protein>
    <recommendedName>
        <fullName evidence="5">Nudix hydrolase domain-containing protein</fullName>
    </recommendedName>
</protein>
<evidence type="ECO:0000256" key="2">
    <source>
        <dbReference type="SAM" id="Phobius"/>
    </source>
</evidence>
<comment type="caution">
    <text evidence="3">The sequence shown here is derived from an EMBL/GenBank/DDBJ whole genome shotgun (WGS) entry which is preliminary data.</text>
</comment>
<feature type="transmembrane region" description="Helical" evidence="2">
    <location>
        <begin position="20"/>
        <end position="40"/>
    </location>
</feature>
<evidence type="ECO:0008006" key="5">
    <source>
        <dbReference type="Google" id="ProtNLM"/>
    </source>
</evidence>
<feature type="compositionally biased region" description="Basic and acidic residues" evidence="1">
    <location>
        <begin position="246"/>
        <end position="257"/>
    </location>
</feature>
<dbReference type="InterPro" id="IPR015797">
    <property type="entry name" value="NUDIX_hydrolase-like_dom_sf"/>
</dbReference>